<dbReference type="PROSITE" id="PS50804">
    <property type="entry name" value="SCAN_BOX"/>
    <property type="match status" value="1"/>
</dbReference>
<feature type="domain" description="C2H2-type" evidence="17">
    <location>
        <begin position="375"/>
        <end position="402"/>
    </location>
</feature>
<evidence type="ECO:0000256" key="16">
    <source>
        <dbReference type="SAM" id="MobiDB-lite"/>
    </source>
</evidence>
<feature type="domain" description="C2H2-type" evidence="17">
    <location>
        <begin position="571"/>
        <end position="598"/>
    </location>
</feature>
<feature type="region of interest" description="Disordered" evidence="16">
    <location>
        <begin position="594"/>
        <end position="623"/>
    </location>
</feature>
<dbReference type="InterPro" id="IPR036051">
    <property type="entry name" value="KRAB_dom_sf"/>
</dbReference>
<dbReference type="FunFam" id="3.30.160.60:FF:000624">
    <property type="entry name" value="zinc finger protein 697"/>
    <property type="match status" value="2"/>
</dbReference>
<keyword evidence="10" id="KW-0238">DNA-binding</keyword>
<dbReference type="Gene3D" id="6.10.140.140">
    <property type="match status" value="1"/>
</dbReference>
<dbReference type="FunFam" id="3.30.160.60:FF:002343">
    <property type="entry name" value="Zinc finger protein 33A"/>
    <property type="match status" value="1"/>
</dbReference>
<dbReference type="FunFam" id="3.30.160.60:FF:000690">
    <property type="entry name" value="Zinc finger protein 354C"/>
    <property type="match status" value="1"/>
</dbReference>
<dbReference type="SUPFAM" id="SSF109640">
    <property type="entry name" value="KRAB domain (Kruppel-associated box)"/>
    <property type="match status" value="1"/>
</dbReference>
<feature type="domain" description="KRAB-related" evidence="20">
    <location>
        <begin position="2"/>
        <end position="66"/>
    </location>
</feature>
<feature type="compositionally biased region" description="Basic residues" evidence="16">
    <location>
        <begin position="122"/>
        <end position="134"/>
    </location>
</feature>
<dbReference type="FunFam" id="3.30.160.60:FF:001630">
    <property type="entry name" value="Zinc finger protein 888"/>
    <property type="match status" value="1"/>
</dbReference>
<feature type="domain" description="C2H2-type" evidence="17">
    <location>
        <begin position="543"/>
        <end position="570"/>
    </location>
</feature>
<evidence type="ECO:0000259" key="18">
    <source>
        <dbReference type="PROSITE" id="PS50804"/>
    </source>
</evidence>
<keyword evidence="21" id="KW-1185">Reference proteome</keyword>
<evidence type="ECO:0000256" key="1">
    <source>
        <dbReference type="ARBA" id="ARBA00004123"/>
    </source>
</evidence>
<dbReference type="InterPro" id="IPR013087">
    <property type="entry name" value="Znf_C2H2_type"/>
</dbReference>
<dbReference type="FunFam" id="3.30.160.60:FF:000180">
    <property type="entry name" value="Zinc finger protein 689"/>
    <property type="match status" value="1"/>
</dbReference>
<feature type="domain" description="C2H2-type" evidence="17">
    <location>
        <begin position="347"/>
        <end position="374"/>
    </location>
</feature>
<dbReference type="FunFam" id="3.30.160.60:FF:000340">
    <property type="entry name" value="zinc finger protein 473 isoform X1"/>
    <property type="match status" value="1"/>
</dbReference>
<dbReference type="InterPro" id="IPR003655">
    <property type="entry name" value="aKRAB"/>
</dbReference>
<evidence type="ECO:0000256" key="12">
    <source>
        <dbReference type="ARBA" id="ARBA00023242"/>
    </source>
</evidence>
<dbReference type="SUPFAM" id="SSF47353">
    <property type="entry name" value="Retrovirus capsid dimerization domain-like"/>
    <property type="match status" value="1"/>
</dbReference>
<evidence type="ECO:0000256" key="4">
    <source>
        <dbReference type="ARBA" id="ARBA00022723"/>
    </source>
</evidence>
<feature type="region of interest" description="Disordered" evidence="16">
    <location>
        <begin position="977"/>
        <end position="1048"/>
    </location>
</feature>
<accession>A0A3Q0FU93</accession>
<dbReference type="FunFam" id="3.30.160.60:FF:000016">
    <property type="entry name" value="zinc finger protein 37 homolog"/>
    <property type="match status" value="1"/>
</dbReference>
<evidence type="ECO:0000259" key="17">
    <source>
        <dbReference type="PROSITE" id="PS50157"/>
    </source>
</evidence>
<feature type="compositionally biased region" description="Basic residues" evidence="16">
    <location>
        <begin position="1080"/>
        <end position="1089"/>
    </location>
</feature>
<evidence type="ECO:0000256" key="14">
    <source>
        <dbReference type="ARBA" id="ARBA00062613"/>
    </source>
</evidence>
<evidence type="ECO:0000256" key="2">
    <source>
        <dbReference type="ARBA" id="ARBA00006991"/>
    </source>
</evidence>
<comment type="subunit">
    <text evidence="14">Interacts with the SLBP/pre-mRNA complex but not with SLBP alone. Interacts with LSM11 in a U7 snRNP-dependent manner.</text>
</comment>
<feature type="domain" description="C2H2-type" evidence="17">
    <location>
        <begin position="1153"/>
        <end position="1180"/>
    </location>
</feature>
<comment type="subcellular location">
    <subcellularLocation>
        <location evidence="1">Nucleus</location>
    </subcellularLocation>
</comment>
<feature type="domain" description="C2H2-type" evidence="17">
    <location>
        <begin position="403"/>
        <end position="430"/>
    </location>
</feature>
<dbReference type="SMART" id="SM00431">
    <property type="entry name" value="SCAN"/>
    <property type="match status" value="1"/>
</dbReference>
<dbReference type="FunFam" id="3.30.160.60:FF:000895">
    <property type="entry name" value="Zinc finger protein 597"/>
    <property type="match status" value="1"/>
</dbReference>
<feature type="domain" description="C2H2-type" evidence="17">
    <location>
        <begin position="207"/>
        <end position="234"/>
    </location>
</feature>
<dbReference type="Pfam" id="PF00096">
    <property type="entry name" value="zf-C2H2"/>
    <property type="match status" value="16"/>
</dbReference>
<dbReference type="PROSITE" id="PS50806">
    <property type="entry name" value="KRAB_RELATED"/>
    <property type="match status" value="1"/>
</dbReference>
<dbReference type="InterPro" id="IPR001909">
    <property type="entry name" value="KRAB"/>
</dbReference>
<proteinExistence type="inferred from homology"/>
<evidence type="ECO:0000256" key="5">
    <source>
        <dbReference type="ARBA" id="ARBA00022737"/>
    </source>
</evidence>
<feature type="domain" description="C2H2-type" evidence="17">
    <location>
        <begin position="263"/>
        <end position="290"/>
    </location>
</feature>
<feature type="domain" description="C2H2-type" evidence="17">
    <location>
        <begin position="291"/>
        <end position="318"/>
    </location>
</feature>
<organism evidence="21 22">
    <name type="scientific">Alligator sinensis</name>
    <name type="common">Chinese alligator</name>
    <dbReference type="NCBI Taxonomy" id="38654"/>
    <lineage>
        <taxon>Eukaryota</taxon>
        <taxon>Metazoa</taxon>
        <taxon>Chordata</taxon>
        <taxon>Craniata</taxon>
        <taxon>Vertebrata</taxon>
        <taxon>Euteleostomi</taxon>
        <taxon>Archelosauria</taxon>
        <taxon>Archosauria</taxon>
        <taxon>Crocodylia</taxon>
        <taxon>Alligatoridae</taxon>
        <taxon>Alligatorinae</taxon>
        <taxon>Alligator</taxon>
    </lineage>
</organism>
<evidence type="ECO:0000313" key="21">
    <source>
        <dbReference type="Proteomes" id="UP000189705"/>
    </source>
</evidence>
<evidence type="ECO:0000256" key="9">
    <source>
        <dbReference type="ARBA" id="ARBA00023015"/>
    </source>
</evidence>
<dbReference type="RefSeq" id="XP_025051196.1">
    <property type="nucleotide sequence ID" value="XM_025195411.1"/>
</dbReference>
<evidence type="ECO:0000256" key="8">
    <source>
        <dbReference type="ARBA" id="ARBA00022843"/>
    </source>
</evidence>
<reference evidence="22" key="1">
    <citation type="submission" date="2025-08" db="UniProtKB">
        <authorList>
            <consortium name="RefSeq"/>
        </authorList>
    </citation>
    <scope>IDENTIFICATION</scope>
</reference>
<dbReference type="Pfam" id="PF01352">
    <property type="entry name" value="KRAB"/>
    <property type="match status" value="1"/>
</dbReference>
<comment type="similarity">
    <text evidence="2">Belongs to the krueppel C2H2-type zinc-finger protein family.</text>
</comment>
<dbReference type="InterPro" id="IPR036236">
    <property type="entry name" value="Znf_C2H2_sf"/>
</dbReference>
<dbReference type="FunFam" id="3.30.160.60:FF:001270">
    <property type="entry name" value="zinc finger protein 583 isoform X1"/>
    <property type="match status" value="1"/>
</dbReference>
<comment type="function">
    <text evidence="13">Involved in histone 3'-end pre-mRNA processing by associating with U7 snRNP and interacting with SLBP/pre-mRNA complex. Increases histone 3'-end pre-mRNA processing but has no effect on U7 snRNP levels, when overexpressed. Required for cell cycle progression from G1 to S phases.</text>
</comment>
<evidence type="ECO:0000259" key="20">
    <source>
        <dbReference type="PROSITE" id="PS50806"/>
    </source>
</evidence>
<feature type="region of interest" description="Disordered" evidence="16">
    <location>
        <begin position="92"/>
        <end position="177"/>
    </location>
</feature>
<dbReference type="FunFam" id="1.10.4020.10:FF:000001">
    <property type="entry name" value="zinc finger protein 263 isoform X1"/>
    <property type="match status" value="1"/>
</dbReference>
<dbReference type="FunFam" id="3.30.160.60:FF:002090">
    <property type="entry name" value="Zinc finger protein 473"/>
    <property type="match status" value="1"/>
</dbReference>
<dbReference type="GO" id="GO:0008270">
    <property type="term" value="F:zinc ion binding"/>
    <property type="evidence" value="ECO:0007669"/>
    <property type="project" value="UniProtKB-KW"/>
</dbReference>
<feature type="domain" description="C2H2-type" evidence="17">
    <location>
        <begin position="235"/>
        <end position="262"/>
    </location>
</feature>
<dbReference type="SMART" id="SM00349">
    <property type="entry name" value="KRAB"/>
    <property type="match status" value="1"/>
</dbReference>
<gene>
    <name evidence="22" type="primary">LOC102370857</name>
</gene>
<dbReference type="SMART" id="SM00355">
    <property type="entry name" value="ZnF_C2H2"/>
    <property type="match status" value="17"/>
</dbReference>
<dbReference type="GO" id="GO:0005634">
    <property type="term" value="C:nucleus"/>
    <property type="evidence" value="ECO:0007669"/>
    <property type="project" value="UniProtKB-SubCell"/>
</dbReference>
<feature type="region of interest" description="Disordered" evidence="16">
    <location>
        <begin position="1070"/>
        <end position="1123"/>
    </location>
</feature>
<feature type="domain" description="C2H2-type" evidence="17">
    <location>
        <begin position="487"/>
        <end position="514"/>
    </location>
</feature>
<feature type="compositionally biased region" description="Basic and acidic residues" evidence="16">
    <location>
        <begin position="308"/>
        <end position="322"/>
    </location>
</feature>
<dbReference type="Gene3D" id="1.10.4020.10">
    <property type="entry name" value="DNA breaking-rejoining enzymes"/>
    <property type="match status" value="1"/>
</dbReference>
<dbReference type="FunFam" id="3.30.160.60:FF:000933">
    <property type="entry name" value="zinc finger protein 771"/>
    <property type="match status" value="1"/>
</dbReference>
<keyword evidence="5" id="KW-0677">Repeat</keyword>
<keyword evidence="9" id="KW-0805">Transcription regulation</keyword>
<dbReference type="PROSITE" id="PS50805">
    <property type="entry name" value="KRAB"/>
    <property type="match status" value="1"/>
</dbReference>
<dbReference type="GO" id="GO:0022603">
    <property type="term" value="P:regulation of anatomical structure morphogenesis"/>
    <property type="evidence" value="ECO:0007669"/>
    <property type="project" value="UniProtKB-ARBA"/>
</dbReference>
<dbReference type="KEGG" id="asn:102370857"/>
<evidence type="ECO:0000313" key="22">
    <source>
        <dbReference type="RefSeq" id="XP_025051196.1"/>
    </source>
</evidence>
<dbReference type="GeneID" id="102370857"/>
<dbReference type="PROSITE" id="PS00028">
    <property type="entry name" value="ZINC_FINGER_C2H2_1"/>
    <property type="match status" value="15"/>
</dbReference>
<keyword evidence="12" id="KW-0539">Nucleus</keyword>
<feature type="domain" description="C2H2-type" evidence="17">
    <location>
        <begin position="1209"/>
        <end position="1236"/>
    </location>
</feature>
<keyword evidence="3" id="KW-1017">Isopeptide bond</keyword>
<dbReference type="Pfam" id="PF02023">
    <property type="entry name" value="SCAN"/>
    <property type="match status" value="1"/>
</dbReference>
<dbReference type="Proteomes" id="UP000189705">
    <property type="component" value="Unplaced"/>
</dbReference>
<evidence type="ECO:0000256" key="3">
    <source>
        <dbReference type="ARBA" id="ARBA00022499"/>
    </source>
</evidence>
<dbReference type="InterPro" id="IPR003309">
    <property type="entry name" value="SCAN_dom"/>
</dbReference>
<feature type="region of interest" description="Disordered" evidence="16">
    <location>
        <begin position="1255"/>
        <end position="1274"/>
    </location>
</feature>
<dbReference type="PROSITE" id="PS50157">
    <property type="entry name" value="ZINC_FINGER_C2H2_2"/>
    <property type="match status" value="18"/>
</dbReference>
<dbReference type="CDD" id="cd07936">
    <property type="entry name" value="SCAN"/>
    <property type="match status" value="1"/>
</dbReference>
<dbReference type="InParanoid" id="A0A3Q0FU93"/>
<feature type="domain" description="SCAN box" evidence="18">
    <location>
        <begin position="871"/>
        <end position="952"/>
    </location>
</feature>
<dbReference type="PANTHER" id="PTHR24404">
    <property type="entry name" value="ZINC FINGER PROTEIN"/>
    <property type="match status" value="1"/>
</dbReference>
<dbReference type="InterPro" id="IPR038269">
    <property type="entry name" value="SCAN_sf"/>
</dbReference>
<dbReference type="CDD" id="cd07765">
    <property type="entry name" value="KRAB_A-box"/>
    <property type="match status" value="1"/>
</dbReference>
<dbReference type="PANTHER" id="PTHR24404:SF114">
    <property type="entry name" value="KLUMPFUSS, ISOFORM B-RELATED"/>
    <property type="match status" value="1"/>
</dbReference>
<evidence type="ECO:0000256" key="6">
    <source>
        <dbReference type="ARBA" id="ARBA00022771"/>
    </source>
</evidence>
<dbReference type="InterPro" id="IPR050589">
    <property type="entry name" value="Ikaros_C2H2-ZF"/>
</dbReference>
<evidence type="ECO:0000259" key="19">
    <source>
        <dbReference type="PROSITE" id="PS50805"/>
    </source>
</evidence>
<evidence type="ECO:0000256" key="15">
    <source>
        <dbReference type="PROSITE-ProRule" id="PRU00042"/>
    </source>
</evidence>
<feature type="domain" description="C2H2-type" evidence="17">
    <location>
        <begin position="1125"/>
        <end position="1152"/>
    </location>
</feature>
<feature type="domain" description="C2H2-type" evidence="17">
    <location>
        <begin position="515"/>
        <end position="542"/>
    </location>
</feature>
<keyword evidence="8" id="KW-0832">Ubl conjugation</keyword>
<evidence type="ECO:0000256" key="10">
    <source>
        <dbReference type="ARBA" id="ARBA00023125"/>
    </source>
</evidence>
<keyword evidence="4" id="KW-0479">Metal-binding</keyword>
<dbReference type="FunFam" id="3.30.160.60:FF:000512">
    <property type="entry name" value="zinc finger protein 197 isoform X1"/>
    <property type="match status" value="1"/>
</dbReference>
<feature type="region of interest" description="Disordered" evidence="16">
    <location>
        <begin position="556"/>
        <end position="576"/>
    </location>
</feature>
<feature type="domain" description="C2H2-type" evidence="17">
    <location>
        <begin position="459"/>
        <end position="486"/>
    </location>
</feature>
<feature type="compositionally biased region" description="Basic and acidic residues" evidence="16">
    <location>
        <begin position="110"/>
        <end position="121"/>
    </location>
</feature>
<dbReference type="GO" id="GO:0006357">
    <property type="term" value="P:regulation of transcription by RNA polymerase II"/>
    <property type="evidence" value="ECO:0007669"/>
    <property type="project" value="TreeGrafter"/>
</dbReference>
<sequence>MEPRDAFEDVAVYFTREEWALLDDGDKGLYRDQMLRNYQALVSLGYRGPTPDLICCIQRGKVELWVRDGEDHGEISGSEDLLPGGAWLLSRAGEGSADLDPPRTCPGRSGPREPPRLEKDRLHKRPGGSQKKREKVVVDTVPGPAGHENGAKARPSKTWGCREESEKLREMKNPKRKIHQKERYHPNLTGRGRACAHLCVHREKRQYRCVTCGQTFTQFFSLAQHRRIHLGRKAHRCTKCRKNLICCKDLNQHRCWQKGEQPHHCNTCGKSFRHPSTVARHRRMHTREQSHQYSECTKTVTHSSSLAKHQDVHIGEKPRQRPDSGQSFTCPSHLAQQQLIHTREQPHQCSVCGKSFIYSSHLARHQLIHTGEKPHQCSVCGKCFTYSFNQAQHQRIHTGEKPYQCSVCGKSFTRSSHLAEHERIHTGEKPHQCPKCGKCFTLSSSLAHHQRIHTGQKPHQCSVCGKTFGHSSHLAHHQRIHTGEKPHRCSECGKRFTQSSHLAQHQRIHTGEKPYQCPECGRRFGHSSHLAQHQRIHTGEKPHRCPECGKSFGQSSDLARHQRVHTGEKPHQCSECGKSFTQSSSLARHQCIHTQEHPERTSPSASPRDIPSTPTPGCQGSWQVVSRNPKLREEKVVVGRGVCCRDGGDGGAGAPRLLKKLDVPARLRKCTSGAGDLACITAAPWMQMAAELGASTDLGLQLQVPLEQGALPPVKMEAQDLAGPEPGDGAEQGENLPLLVCSGTIGELLRWAAPHQPRPERQDELPQRWEVQWQEVLQALWTPPEVVPATVTPHLPVLVPGEDMEAYLATFERVAEACQWPKGEWVTRLVPALSGKARQAYSNLEASDSGDYGKVKAAILKGDDAPLEMRRRRFRGFRYQDGEGPREVCSRLRELCQRWLEPQRRSKEQMLELLVLEQFLAVLPEEMQGWVWERSPETCAEAVALAEGFQLEQPEAGLWEQQVMVRVKVEEVTSEKMASPGAFWESPGSHLEQPPSRPEHVPPVEEEAGQGESRGPQYEPTRIIKEEPQPLQETGPLPHSDPRMDGDHGMVLARNLVPCASPQLEVTEALRPSAASLGRPKGKGSRAPRRAGQQHGSPAEQQPVEPPTQTAVGDTGKPEAQPRPFKCAECTKTFCRSSDLVRHRRIHRGDRPHHCAECGKSFVRNSHLLIHQVIHRGERPFLCGQCGKSFSQSSTLTRHQRIHTGEKPHRCHQCGKSFGRNSNLTRHQRLHAAERVYRCAGCGEAFRSRGLLISHQRRSKKERPEACRKRTAPA</sequence>
<dbReference type="AlphaFoldDB" id="A0A3Q0FU93"/>
<dbReference type="Gene3D" id="3.30.160.60">
    <property type="entry name" value="Classic Zinc Finger"/>
    <property type="match status" value="17"/>
</dbReference>
<keyword evidence="7" id="KW-0862">Zinc</keyword>
<dbReference type="SUPFAM" id="SSF57667">
    <property type="entry name" value="beta-beta-alpha zinc fingers"/>
    <property type="match status" value="10"/>
</dbReference>
<keyword evidence="11" id="KW-0804">Transcription</keyword>
<protein>
    <submittedName>
        <fullName evidence="22">Zinc finger protein 420-like</fullName>
    </submittedName>
</protein>
<evidence type="ECO:0000256" key="13">
    <source>
        <dbReference type="ARBA" id="ARBA00054787"/>
    </source>
</evidence>
<keyword evidence="6 15" id="KW-0863">Zinc-finger</keyword>
<evidence type="ECO:0000256" key="11">
    <source>
        <dbReference type="ARBA" id="ARBA00023163"/>
    </source>
</evidence>
<evidence type="ECO:0000256" key="7">
    <source>
        <dbReference type="ARBA" id="ARBA00022833"/>
    </source>
</evidence>
<feature type="domain" description="C2H2-type" evidence="17">
    <location>
        <begin position="1237"/>
        <end position="1264"/>
    </location>
</feature>
<feature type="compositionally biased region" description="Basic and acidic residues" evidence="16">
    <location>
        <begin position="160"/>
        <end position="173"/>
    </location>
</feature>
<dbReference type="GO" id="GO:0000978">
    <property type="term" value="F:RNA polymerase II cis-regulatory region sequence-specific DNA binding"/>
    <property type="evidence" value="ECO:0007669"/>
    <property type="project" value="TreeGrafter"/>
</dbReference>
<dbReference type="FunFam" id="3.30.160.60:FF:000710">
    <property type="entry name" value="Zinc finger protein 768"/>
    <property type="match status" value="1"/>
</dbReference>
<feature type="region of interest" description="Disordered" evidence="16">
    <location>
        <begin position="301"/>
        <end position="327"/>
    </location>
</feature>
<feature type="domain" description="KRAB" evidence="19">
    <location>
        <begin position="5"/>
        <end position="77"/>
    </location>
</feature>
<feature type="domain" description="C2H2-type" evidence="17">
    <location>
        <begin position="1181"/>
        <end position="1208"/>
    </location>
</feature>
<dbReference type="GO" id="GO:0003700">
    <property type="term" value="F:DNA-binding transcription factor activity"/>
    <property type="evidence" value="ECO:0007669"/>
    <property type="project" value="TreeGrafter"/>
</dbReference>
<feature type="domain" description="C2H2-type" evidence="17">
    <location>
        <begin position="431"/>
        <end position="458"/>
    </location>
</feature>
<name>A0A3Q0FU93_ALLSI</name>